<evidence type="ECO:0000256" key="1">
    <source>
        <dbReference type="SAM" id="SignalP"/>
    </source>
</evidence>
<proteinExistence type="predicted"/>
<comment type="caution">
    <text evidence="3">The sequence shown here is derived from an EMBL/GenBank/DDBJ whole genome shotgun (WGS) entry which is preliminary data.</text>
</comment>
<keyword evidence="1" id="KW-0732">Signal</keyword>
<dbReference type="InterPro" id="IPR045711">
    <property type="entry name" value="GH123-like_N"/>
</dbReference>
<reference evidence="3" key="1">
    <citation type="submission" date="2022-11" db="EMBL/GenBank/DDBJ databases">
        <authorList>
            <person name="Graham C."/>
            <person name="Newman J.D."/>
        </authorList>
    </citation>
    <scope>NUCLEOTIDE SEQUENCE</scope>
    <source>
        <strain evidence="3">DSM 19486</strain>
    </source>
</reference>
<name>A0A9X3DF32_9SPHI</name>
<dbReference type="AlphaFoldDB" id="A0A9X3DF32"/>
<evidence type="ECO:0000313" key="3">
    <source>
        <dbReference type="EMBL" id="MCX3266015.1"/>
    </source>
</evidence>
<protein>
    <submittedName>
        <fullName evidence="3">DUF6067 family protein</fullName>
    </submittedName>
</protein>
<feature type="signal peptide" evidence="1">
    <location>
        <begin position="1"/>
        <end position="18"/>
    </location>
</feature>
<dbReference type="EMBL" id="JAPJUH010000004">
    <property type="protein sequence ID" value="MCX3266015.1"/>
    <property type="molecule type" value="Genomic_DNA"/>
</dbReference>
<keyword evidence="4" id="KW-1185">Reference proteome</keyword>
<feature type="domain" description="Glycoside hydrolase 123-like N-terminal" evidence="2">
    <location>
        <begin position="20"/>
        <end position="272"/>
    </location>
</feature>
<evidence type="ECO:0000313" key="4">
    <source>
        <dbReference type="Proteomes" id="UP001142592"/>
    </source>
</evidence>
<organism evidence="3 4">
    <name type="scientific">Pedobacter agri</name>
    <dbReference type="NCBI Taxonomy" id="454586"/>
    <lineage>
        <taxon>Bacteria</taxon>
        <taxon>Pseudomonadati</taxon>
        <taxon>Bacteroidota</taxon>
        <taxon>Sphingobacteriia</taxon>
        <taxon>Sphingobacteriales</taxon>
        <taxon>Sphingobacteriaceae</taxon>
        <taxon>Pedobacter</taxon>
    </lineage>
</organism>
<gene>
    <name evidence="3" type="ORF">OQZ29_14750</name>
</gene>
<dbReference type="Pfam" id="PF19543">
    <property type="entry name" value="GH123_N"/>
    <property type="match status" value="1"/>
</dbReference>
<dbReference type="RefSeq" id="WP_010603292.1">
    <property type="nucleotide sequence ID" value="NZ_JAPJUH010000004.1"/>
</dbReference>
<evidence type="ECO:0000259" key="2">
    <source>
        <dbReference type="Pfam" id="PF19543"/>
    </source>
</evidence>
<feature type="chain" id="PRO_5040899327" evidence="1">
    <location>
        <begin position="19"/>
        <end position="276"/>
    </location>
</feature>
<sequence length="276" mass="31441">MARSIFFILAFFSFSASAQQKPISIINKVISIYGRELEINADGFPKQIKSYYDWEFNKFGFKPTNLLYEPIHFHYFTSPKTQEKLVISTFDIISNTTDSVVWNATSSSDNISQYVRAKMSEDGFVDLRVRIKALKAVVFSTINFHIPFEKNAAKYVVGLGNHGYLRPDTVKWSWKLADKISPAVLIGNDNAALYINIDQSKKSETLSAQNGWRNDDKGTMQVNIKGSSMLTEFSTGVVSLKAGDELTFNFNLLVTPIDRKDGRRDLQKRFNKYHSR</sequence>
<dbReference type="Proteomes" id="UP001142592">
    <property type="component" value="Unassembled WGS sequence"/>
</dbReference>
<accession>A0A9X3DF32</accession>